<evidence type="ECO:0000313" key="3">
    <source>
        <dbReference type="EMBL" id="KAF4736358.1"/>
    </source>
</evidence>
<proteinExistence type="predicted"/>
<evidence type="ECO:0000256" key="2">
    <source>
        <dbReference type="SAM" id="Phobius"/>
    </source>
</evidence>
<keyword evidence="2" id="KW-0472">Membrane</keyword>
<evidence type="ECO:0000313" key="4">
    <source>
        <dbReference type="Proteomes" id="UP000553632"/>
    </source>
</evidence>
<feature type="compositionally biased region" description="Basic and acidic residues" evidence="1">
    <location>
        <begin position="77"/>
        <end position="101"/>
    </location>
</feature>
<protein>
    <submittedName>
        <fullName evidence="3">Uncharacterized protein</fullName>
    </submittedName>
</protein>
<dbReference type="EMBL" id="JABANO010015747">
    <property type="protein sequence ID" value="KAF4736358.1"/>
    <property type="molecule type" value="Genomic_DNA"/>
</dbReference>
<feature type="region of interest" description="Disordered" evidence="1">
    <location>
        <begin position="69"/>
        <end position="106"/>
    </location>
</feature>
<feature type="region of interest" description="Disordered" evidence="1">
    <location>
        <begin position="234"/>
        <end position="256"/>
    </location>
</feature>
<keyword evidence="4" id="KW-1185">Reference proteome</keyword>
<name>A0A7J6STZ7_PEROL</name>
<dbReference type="AlphaFoldDB" id="A0A7J6STZ7"/>
<comment type="caution">
    <text evidence="3">The sequence shown here is derived from an EMBL/GenBank/DDBJ whole genome shotgun (WGS) entry which is preliminary data.</text>
</comment>
<gene>
    <name evidence="3" type="ORF">FOZ63_003680</name>
</gene>
<organism evidence="3 4">
    <name type="scientific">Perkinsus olseni</name>
    <name type="common">Perkinsus atlanticus</name>
    <dbReference type="NCBI Taxonomy" id="32597"/>
    <lineage>
        <taxon>Eukaryota</taxon>
        <taxon>Sar</taxon>
        <taxon>Alveolata</taxon>
        <taxon>Perkinsozoa</taxon>
        <taxon>Perkinsea</taxon>
        <taxon>Perkinsida</taxon>
        <taxon>Perkinsidae</taxon>
        <taxon>Perkinsus</taxon>
    </lineage>
</organism>
<keyword evidence="2" id="KW-0812">Transmembrane</keyword>
<keyword evidence="2" id="KW-1133">Transmembrane helix</keyword>
<feature type="region of interest" description="Disordered" evidence="1">
    <location>
        <begin position="273"/>
        <end position="309"/>
    </location>
</feature>
<dbReference type="Proteomes" id="UP000553632">
    <property type="component" value="Unassembled WGS sequence"/>
</dbReference>
<accession>A0A7J6STZ7</accession>
<reference evidence="3 4" key="1">
    <citation type="submission" date="2020-04" db="EMBL/GenBank/DDBJ databases">
        <title>Perkinsus olseni comparative genomics.</title>
        <authorList>
            <person name="Bogema D.R."/>
        </authorList>
    </citation>
    <scope>NUCLEOTIDE SEQUENCE [LARGE SCALE GENOMIC DNA]</scope>
    <source>
        <strain evidence="3 4">ATCC PRA-207</strain>
    </source>
</reference>
<sequence>MLTSSTWECMASGEITQHRMEMRNGRQLCRIKTPFRPVFLRDGGLRRHHHHKKDAVRHSTDDIHFLRPKHPRRIRRTHDDSKTTHEDLARDDKTTDTEEAVRSTATNTAASLLRGRGRESKTTVVGHRSGPLPVGFGAPPTHHFHPTSFKLTIFYILYTLSTAAVLVFIVWLAYAKLPPIVEDAADSTAIESNKIRDFICCLPDDLLVPSTKPVARISGPQVITITRSYSASRAPSLNHKESGRASFAPTTSPQESSLSSCCSSLTPSASCLSTGEKMGGVSDDDTIIRSTSSEQLPPSAFMSPIGTVT</sequence>
<evidence type="ECO:0000256" key="1">
    <source>
        <dbReference type="SAM" id="MobiDB-lite"/>
    </source>
</evidence>
<feature type="transmembrane region" description="Helical" evidence="2">
    <location>
        <begin position="153"/>
        <end position="174"/>
    </location>
</feature>